<name>A0A2T3ACV4_9PEZI</name>
<dbReference type="InParanoid" id="A0A2T3ACV4"/>
<protein>
    <submittedName>
        <fullName evidence="1">Uncharacterized protein</fullName>
    </submittedName>
</protein>
<organism evidence="1 2">
    <name type="scientific">Coniella lustricola</name>
    <dbReference type="NCBI Taxonomy" id="2025994"/>
    <lineage>
        <taxon>Eukaryota</taxon>
        <taxon>Fungi</taxon>
        <taxon>Dikarya</taxon>
        <taxon>Ascomycota</taxon>
        <taxon>Pezizomycotina</taxon>
        <taxon>Sordariomycetes</taxon>
        <taxon>Sordariomycetidae</taxon>
        <taxon>Diaporthales</taxon>
        <taxon>Schizoparmaceae</taxon>
        <taxon>Coniella</taxon>
    </lineage>
</organism>
<evidence type="ECO:0000313" key="1">
    <source>
        <dbReference type="EMBL" id="PSR92074.1"/>
    </source>
</evidence>
<dbReference type="EMBL" id="KZ678410">
    <property type="protein sequence ID" value="PSR92074.1"/>
    <property type="molecule type" value="Genomic_DNA"/>
</dbReference>
<sequence length="224" mass="25573">MFCTTLRKRKQWAPAVPGLLQFDKMRFRESKLDTHDVNLPLPSISPGQRYLRFVLLSNTDGDSAYKHQRVERLYHLSAGSDTAIIWLFGDNGDGPLSYAQFQIELTDKFDIPLVPLQSIEDLPLVLSRFHRAFLKADLFTRQTRAQPTSTGPIEALLPYSTVSPPLSEHKVHILSDVTVSFADLVNMVSSKEGRAEVARYLEQGDADRIIEFWSRECFFHQGYK</sequence>
<reference evidence="1 2" key="1">
    <citation type="journal article" date="2018" name="Mycol. Prog.">
        <title>Coniella lustricola, a new species from submerged detritus.</title>
        <authorList>
            <person name="Raudabaugh D.B."/>
            <person name="Iturriaga T."/>
            <person name="Carver A."/>
            <person name="Mondo S."/>
            <person name="Pangilinan J."/>
            <person name="Lipzen A."/>
            <person name="He G."/>
            <person name="Amirebrahimi M."/>
            <person name="Grigoriev I.V."/>
            <person name="Miller A.N."/>
        </authorList>
    </citation>
    <scope>NUCLEOTIDE SEQUENCE [LARGE SCALE GENOMIC DNA]</scope>
    <source>
        <strain evidence="1 2">B22-T-1</strain>
    </source>
</reference>
<evidence type="ECO:0000313" key="2">
    <source>
        <dbReference type="Proteomes" id="UP000241462"/>
    </source>
</evidence>
<dbReference type="OrthoDB" id="2129069at2759"/>
<keyword evidence="2" id="KW-1185">Reference proteome</keyword>
<gene>
    <name evidence="1" type="ORF">BD289DRAFT_188934</name>
</gene>
<accession>A0A2T3ACV4</accession>
<dbReference type="Proteomes" id="UP000241462">
    <property type="component" value="Unassembled WGS sequence"/>
</dbReference>
<dbReference type="AlphaFoldDB" id="A0A2T3ACV4"/>
<proteinExistence type="predicted"/>